<evidence type="ECO:0000313" key="1">
    <source>
        <dbReference type="EMBL" id="KAF2108566.1"/>
    </source>
</evidence>
<gene>
    <name evidence="1" type="ORF">BDV96DRAFT_587435</name>
</gene>
<dbReference type="AlphaFoldDB" id="A0A6A5YN40"/>
<proteinExistence type="predicted"/>
<reference evidence="1" key="1">
    <citation type="journal article" date="2020" name="Stud. Mycol.">
        <title>101 Dothideomycetes genomes: a test case for predicting lifestyles and emergence of pathogens.</title>
        <authorList>
            <person name="Haridas S."/>
            <person name="Albert R."/>
            <person name="Binder M."/>
            <person name="Bloem J."/>
            <person name="Labutti K."/>
            <person name="Salamov A."/>
            <person name="Andreopoulos B."/>
            <person name="Baker S."/>
            <person name="Barry K."/>
            <person name="Bills G."/>
            <person name="Bluhm B."/>
            <person name="Cannon C."/>
            <person name="Castanera R."/>
            <person name="Culley D."/>
            <person name="Daum C."/>
            <person name="Ezra D."/>
            <person name="Gonzalez J."/>
            <person name="Henrissat B."/>
            <person name="Kuo A."/>
            <person name="Liang C."/>
            <person name="Lipzen A."/>
            <person name="Lutzoni F."/>
            <person name="Magnuson J."/>
            <person name="Mondo S."/>
            <person name="Nolan M."/>
            <person name="Ohm R."/>
            <person name="Pangilinan J."/>
            <person name="Park H.-J."/>
            <person name="Ramirez L."/>
            <person name="Alfaro M."/>
            <person name="Sun H."/>
            <person name="Tritt A."/>
            <person name="Yoshinaga Y."/>
            <person name="Zwiers L.-H."/>
            <person name="Turgeon B."/>
            <person name="Goodwin S."/>
            <person name="Spatafora J."/>
            <person name="Crous P."/>
            <person name="Grigoriev I."/>
        </authorList>
    </citation>
    <scope>NUCLEOTIDE SEQUENCE</scope>
    <source>
        <strain evidence="1">CBS 627.86</strain>
    </source>
</reference>
<dbReference type="Proteomes" id="UP000799770">
    <property type="component" value="Unassembled WGS sequence"/>
</dbReference>
<accession>A0A6A5YN40</accession>
<protein>
    <submittedName>
        <fullName evidence="1">Uncharacterized protein</fullName>
    </submittedName>
</protein>
<name>A0A6A5YN40_9PLEO</name>
<dbReference type="OrthoDB" id="1896086at2759"/>
<sequence length="313" mass="35285">MEWLENAEGKMLHEMMHINMITRDRPHIEDRRWNNQRAYTAPYIADWVKSGASTADVVQNADSYTQFVNAIHFTDLFGYLPPPRREVPITETHECFPQTGEAQLYVDKFQDQHIADFCNKIAAEYTPGSIGEMVHEYDVDKPEHVRMRFYRRPGGKLGAAAVQAQCLDTMPKLFHGCDTSSKWKHGGVHTFSQGDDDIYTYYLEPRHTRPDPIPDSPPALCNVWSKFAHVEFTISGGLFAGNDHGQGTLLPSLRTCGVVTDWEFHYKDSGEPDENNIEWDATGSLPLGSQMWGCVRWAMIQAGAPESLGCGGS</sequence>
<dbReference type="Pfam" id="PF18647">
    <property type="entry name" value="Fungal_lectin_2"/>
    <property type="match status" value="1"/>
</dbReference>
<organism evidence="1 2">
    <name type="scientific">Lophiotrema nucula</name>
    <dbReference type="NCBI Taxonomy" id="690887"/>
    <lineage>
        <taxon>Eukaryota</taxon>
        <taxon>Fungi</taxon>
        <taxon>Dikarya</taxon>
        <taxon>Ascomycota</taxon>
        <taxon>Pezizomycotina</taxon>
        <taxon>Dothideomycetes</taxon>
        <taxon>Pleosporomycetidae</taxon>
        <taxon>Pleosporales</taxon>
        <taxon>Lophiotremataceae</taxon>
        <taxon>Lophiotrema</taxon>
    </lineage>
</organism>
<evidence type="ECO:0000313" key="2">
    <source>
        <dbReference type="Proteomes" id="UP000799770"/>
    </source>
</evidence>
<keyword evidence="2" id="KW-1185">Reference proteome</keyword>
<dbReference type="EMBL" id="ML977347">
    <property type="protein sequence ID" value="KAF2108566.1"/>
    <property type="molecule type" value="Genomic_DNA"/>
</dbReference>